<organism evidence="6 7">
    <name type="scientific">Suhomyces tanzawaensis NRRL Y-17324</name>
    <dbReference type="NCBI Taxonomy" id="984487"/>
    <lineage>
        <taxon>Eukaryota</taxon>
        <taxon>Fungi</taxon>
        <taxon>Dikarya</taxon>
        <taxon>Ascomycota</taxon>
        <taxon>Saccharomycotina</taxon>
        <taxon>Pichiomycetes</taxon>
        <taxon>Debaryomycetaceae</taxon>
        <taxon>Suhomyces</taxon>
    </lineage>
</organism>
<dbReference type="OrthoDB" id="5368863at2759"/>
<dbReference type="InterPro" id="IPR009061">
    <property type="entry name" value="DNA-bd_dom_put_sf"/>
</dbReference>
<protein>
    <submittedName>
        <fullName evidence="6">DNA repair protein</fullName>
    </submittedName>
</protein>
<evidence type="ECO:0000313" key="6">
    <source>
        <dbReference type="EMBL" id="ODV77151.1"/>
    </source>
</evidence>
<evidence type="ECO:0000313" key="7">
    <source>
        <dbReference type="Proteomes" id="UP000094285"/>
    </source>
</evidence>
<keyword evidence="2" id="KW-0862">Zinc</keyword>
<feature type="compositionally biased region" description="Basic and acidic residues" evidence="4">
    <location>
        <begin position="72"/>
        <end position="91"/>
    </location>
</feature>
<evidence type="ECO:0000256" key="3">
    <source>
        <dbReference type="ARBA" id="ARBA00023242"/>
    </source>
</evidence>
<feature type="region of interest" description="Disordered" evidence="4">
    <location>
        <begin position="1"/>
        <end position="91"/>
    </location>
</feature>
<name>A0A1E4SCB1_9ASCO</name>
<evidence type="ECO:0000259" key="5">
    <source>
        <dbReference type="Pfam" id="PF05181"/>
    </source>
</evidence>
<proteinExistence type="predicted"/>
<dbReference type="GO" id="GO:0008270">
    <property type="term" value="F:zinc ion binding"/>
    <property type="evidence" value="ECO:0007669"/>
    <property type="project" value="EnsemblFungi"/>
</dbReference>
<dbReference type="InterPro" id="IPR000465">
    <property type="entry name" value="XPA/RAD14"/>
</dbReference>
<feature type="compositionally biased region" description="Basic and acidic residues" evidence="4">
    <location>
        <begin position="7"/>
        <end position="32"/>
    </location>
</feature>
<dbReference type="Pfam" id="PF05181">
    <property type="entry name" value="XPA_C"/>
    <property type="match status" value="1"/>
</dbReference>
<dbReference type="GO" id="GO:0003684">
    <property type="term" value="F:damaged DNA binding"/>
    <property type="evidence" value="ECO:0007669"/>
    <property type="project" value="EnsemblFungi"/>
</dbReference>
<dbReference type="Proteomes" id="UP000094285">
    <property type="component" value="Unassembled WGS sequence"/>
</dbReference>
<keyword evidence="7" id="KW-1185">Reference proteome</keyword>
<dbReference type="GeneID" id="30981164"/>
<dbReference type="InterPro" id="IPR022658">
    <property type="entry name" value="XPA_CS"/>
</dbReference>
<dbReference type="PANTHER" id="PTHR10142">
    <property type="entry name" value="DNA REPAIR PROTEIN COMPLEMENTING XP-A CELLS"/>
    <property type="match status" value="1"/>
</dbReference>
<dbReference type="GO" id="GO:0000715">
    <property type="term" value="P:nucleotide-excision repair, DNA damage recognition"/>
    <property type="evidence" value="ECO:0007669"/>
    <property type="project" value="EnsemblFungi"/>
</dbReference>
<dbReference type="InterPro" id="IPR037129">
    <property type="entry name" value="XPA_sf"/>
</dbReference>
<dbReference type="NCBIfam" id="TIGR00598">
    <property type="entry name" value="rad14"/>
    <property type="match status" value="1"/>
</dbReference>
<dbReference type="GO" id="GO:1901255">
    <property type="term" value="P:nucleotide-excision repair involved in interstrand cross-link repair"/>
    <property type="evidence" value="ECO:0007669"/>
    <property type="project" value="TreeGrafter"/>
</dbReference>
<comment type="subcellular location">
    <subcellularLocation>
        <location evidence="1">Nucleus</location>
    </subcellularLocation>
</comment>
<feature type="compositionally biased region" description="Low complexity" evidence="4">
    <location>
        <begin position="37"/>
        <end position="61"/>
    </location>
</feature>
<evidence type="ECO:0000256" key="2">
    <source>
        <dbReference type="ARBA" id="ARBA00022833"/>
    </source>
</evidence>
<dbReference type="CDD" id="cd21077">
    <property type="entry name" value="DBD_Rad14"/>
    <property type="match status" value="1"/>
</dbReference>
<gene>
    <name evidence="6" type="ORF">CANTADRAFT_23974</name>
</gene>
<dbReference type="GO" id="GO:0006284">
    <property type="term" value="P:base-excision repair"/>
    <property type="evidence" value="ECO:0007669"/>
    <property type="project" value="TreeGrafter"/>
</dbReference>
<dbReference type="GO" id="GO:0000110">
    <property type="term" value="C:nucleotide-excision repair factor 1 complex"/>
    <property type="evidence" value="ECO:0007669"/>
    <property type="project" value="EnsemblFungi"/>
</dbReference>
<dbReference type="AlphaFoldDB" id="A0A1E4SCB1"/>
<dbReference type="PROSITE" id="PS00753">
    <property type="entry name" value="XPA_2"/>
    <property type="match status" value="1"/>
</dbReference>
<dbReference type="PANTHER" id="PTHR10142:SF0">
    <property type="entry name" value="DNA REPAIR PROTEIN COMPLEMENTING XP-A CELLS"/>
    <property type="match status" value="1"/>
</dbReference>
<evidence type="ECO:0000256" key="1">
    <source>
        <dbReference type="ARBA" id="ARBA00004123"/>
    </source>
</evidence>
<dbReference type="EMBL" id="KV453916">
    <property type="protein sequence ID" value="ODV77151.1"/>
    <property type="molecule type" value="Genomic_DNA"/>
</dbReference>
<dbReference type="Gene3D" id="3.90.530.10">
    <property type="entry name" value="XPA C-terminal domain"/>
    <property type="match status" value="1"/>
</dbReference>
<keyword evidence="3" id="KW-0539">Nucleus</keyword>
<dbReference type="STRING" id="984487.A0A1E4SCB1"/>
<dbReference type="InterPro" id="IPR022656">
    <property type="entry name" value="XPA_C"/>
</dbReference>
<reference evidence="7" key="1">
    <citation type="submission" date="2016-05" db="EMBL/GenBank/DDBJ databases">
        <title>Comparative genomics of biotechnologically important yeasts.</title>
        <authorList>
            <consortium name="DOE Joint Genome Institute"/>
            <person name="Riley R."/>
            <person name="Haridas S."/>
            <person name="Wolfe K.H."/>
            <person name="Lopes M.R."/>
            <person name="Hittinger C.T."/>
            <person name="Goker M."/>
            <person name="Salamov A."/>
            <person name="Wisecaver J."/>
            <person name="Long T.M."/>
            <person name="Aerts A.L."/>
            <person name="Barry K."/>
            <person name="Choi C."/>
            <person name="Clum A."/>
            <person name="Coughlan A.Y."/>
            <person name="Deshpande S."/>
            <person name="Douglass A.P."/>
            <person name="Hanson S.J."/>
            <person name="Klenk H.-P."/>
            <person name="Labutti K."/>
            <person name="Lapidus A."/>
            <person name="Lindquist E."/>
            <person name="Lipzen A."/>
            <person name="Meier-Kolthoff J.P."/>
            <person name="Ohm R.A."/>
            <person name="Otillar R.P."/>
            <person name="Pangilinan J."/>
            <person name="Peng Y."/>
            <person name="Rokas A."/>
            <person name="Rosa C.A."/>
            <person name="Scheuner C."/>
            <person name="Sibirny A.A."/>
            <person name="Slot J.C."/>
            <person name="Stielow J.B."/>
            <person name="Sun H."/>
            <person name="Kurtzman C.P."/>
            <person name="Blackwell M."/>
            <person name="Grigoriev I.V."/>
            <person name="Jeffries T.W."/>
        </authorList>
    </citation>
    <scope>NUCLEOTIDE SEQUENCE [LARGE SCALE GENOMIC DNA]</scope>
    <source>
        <strain evidence="7">NRRL Y-17324</strain>
    </source>
</reference>
<accession>A0A1E4SCB1</accession>
<dbReference type="GO" id="GO:0070914">
    <property type="term" value="P:UV-damage excision repair"/>
    <property type="evidence" value="ECO:0007669"/>
    <property type="project" value="TreeGrafter"/>
</dbReference>
<evidence type="ECO:0000256" key="4">
    <source>
        <dbReference type="SAM" id="MobiDB-lite"/>
    </source>
</evidence>
<dbReference type="SUPFAM" id="SSF46955">
    <property type="entry name" value="Putative DNA-binding domain"/>
    <property type="match status" value="1"/>
</dbReference>
<dbReference type="RefSeq" id="XP_020062273.1">
    <property type="nucleotide sequence ID" value="XM_020207027.1"/>
</dbReference>
<sequence length="391" mass="45381">MSFAKGALKDEQRRRIEANRKRALERAQKRNGVEPPSTSTASSTGAERTPAPSSTPVPTTSMNQIRNGFHLPNEEPSLKRPRVELTPEQRKRIEENRKKALEIRKNLAQNNRDATTTAPRPIPVPEGLKKAVEAQTKNTPGSKYEVPSIKRKDYIEFDFSTLTDSRGGFLNDETEPEVTADSLSLEQWKEKQKEQLIVKDLAPPIDIENAPKCFECGSLEIDPNLFTNFWQVRACRKCVKEKPEKYSLLTKTECKEDYLLTDPELRDVALLPRIEKPNPHGYSRMQLFLRFQVEQFAWKKWGSSEKLDEEWERREAMRIKRRDKKYNDQLLEMRKKTRAEEYTRKLRNGHSLGDRHVHDWSAPLSIPGEENMVKKRCIDCGVETEELVFNF</sequence>
<feature type="domain" description="XPA C-terminal" evidence="5">
    <location>
        <begin position="245"/>
        <end position="293"/>
    </location>
</feature>